<evidence type="ECO:0000313" key="2">
    <source>
        <dbReference type="Proteomes" id="UP001530400"/>
    </source>
</evidence>
<dbReference type="Gene3D" id="3.40.50.150">
    <property type="entry name" value="Vaccinia Virus protein VP39"/>
    <property type="match status" value="1"/>
</dbReference>
<gene>
    <name evidence="1" type="ORF">ACHAWO_009060</name>
</gene>
<dbReference type="Proteomes" id="UP001530400">
    <property type="component" value="Unassembled WGS sequence"/>
</dbReference>
<dbReference type="SUPFAM" id="SSF53335">
    <property type="entry name" value="S-adenosyl-L-methionine-dependent methyltransferases"/>
    <property type="match status" value="1"/>
</dbReference>
<dbReference type="InterPro" id="IPR029063">
    <property type="entry name" value="SAM-dependent_MTases_sf"/>
</dbReference>
<name>A0ABD3PJ09_9STRA</name>
<protein>
    <submittedName>
        <fullName evidence="1">Uncharacterized protein</fullName>
    </submittedName>
</protein>
<accession>A0ABD3PJ09</accession>
<dbReference type="InterPro" id="IPR019410">
    <property type="entry name" value="Methyltransf_16"/>
</dbReference>
<proteinExistence type="predicted"/>
<evidence type="ECO:0000313" key="1">
    <source>
        <dbReference type="EMBL" id="KAL3788019.1"/>
    </source>
</evidence>
<keyword evidence="2" id="KW-1185">Reference proteome</keyword>
<reference evidence="1 2" key="1">
    <citation type="submission" date="2024-10" db="EMBL/GenBank/DDBJ databases">
        <title>Updated reference genomes for cyclostephanoid diatoms.</title>
        <authorList>
            <person name="Roberts W.R."/>
            <person name="Alverson A.J."/>
        </authorList>
    </citation>
    <scope>NUCLEOTIDE SEQUENCE [LARGE SCALE GENOMIC DNA]</scope>
    <source>
        <strain evidence="1 2">AJA010-31</strain>
    </source>
</reference>
<dbReference type="Pfam" id="PF10294">
    <property type="entry name" value="Methyltransf_16"/>
    <property type="match status" value="1"/>
</dbReference>
<dbReference type="CDD" id="cd02440">
    <property type="entry name" value="AdoMet_MTases"/>
    <property type="match status" value="1"/>
</dbReference>
<comment type="caution">
    <text evidence="1">The sequence shown here is derived from an EMBL/GenBank/DDBJ whole genome shotgun (WGS) entry which is preliminary data.</text>
</comment>
<dbReference type="PANTHER" id="PTHR14614">
    <property type="entry name" value="HEPATOCELLULAR CARCINOMA-ASSOCIATED ANTIGEN"/>
    <property type="match status" value="1"/>
</dbReference>
<organism evidence="1 2">
    <name type="scientific">Cyclotella atomus</name>
    <dbReference type="NCBI Taxonomy" id="382360"/>
    <lineage>
        <taxon>Eukaryota</taxon>
        <taxon>Sar</taxon>
        <taxon>Stramenopiles</taxon>
        <taxon>Ochrophyta</taxon>
        <taxon>Bacillariophyta</taxon>
        <taxon>Coscinodiscophyceae</taxon>
        <taxon>Thalassiosirophycidae</taxon>
        <taxon>Stephanodiscales</taxon>
        <taxon>Stephanodiscaceae</taxon>
        <taxon>Cyclotella</taxon>
    </lineage>
</organism>
<dbReference type="AlphaFoldDB" id="A0ABD3PJ09"/>
<dbReference type="EMBL" id="JALLPJ020000586">
    <property type="protein sequence ID" value="KAL3788019.1"/>
    <property type="molecule type" value="Genomic_DNA"/>
</dbReference>
<sequence length="255" mass="28523">MPQSDSDDTSTNGEVLAIMGRFFPFDSDGIPFAGRTMVIQEMQNQSHFDGDGGTGLNVWDGAMLLARYLEKKPDSVRSKRVLELGSGCGLVGIAAAMVGAKEVVMTDLHYALPLMRENVLRNKSTHDEAILISCKECDWFNPPAISNLLHTTLDDKNNEQYPDVILVADCVWLSSLVTPLLQTLKTYAINPSTKVIITYQQRHWIILKGRDVHEDFWEGIHEIFDEIVELDTEKSLGLSKPDVFYVLECRNSTSS</sequence>